<dbReference type="Gene3D" id="3.40.50.300">
    <property type="entry name" value="P-loop containing nucleotide triphosphate hydrolases"/>
    <property type="match status" value="1"/>
</dbReference>
<evidence type="ECO:0000256" key="3">
    <source>
        <dbReference type="ARBA" id="ARBA00022741"/>
    </source>
</evidence>
<dbReference type="InterPro" id="IPR027417">
    <property type="entry name" value="P-loop_NTPase"/>
</dbReference>
<keyword evidence="3" id="KW-0547">Nucleotide-binding</keyword>
<accession>A0A931DAP2</accession>
<dbReference type="InterPro" id="IPR003593">
    <property type="entry name" value="AAA+_ATPase"/>
</dbReference>
<evidence type="ECO:0000259" key="8">
    <source>
        <dbReference type="PROSITE" id="PS50893"/>
    </source>
</evidence>
<dbReference type="GO" id="GO:0016020">
    <property type="term" value="C:membrane"/>
    <property type="evidence" value="ECO:0007669"/>
    <property type="project" value="InterPro"/>
</dbReference>
<protein>
    <submittedName>
        <fullName evidence="9">Phosphonate transport system ATP-binding protein</fullName>
    </submittedName>
</protein>
<keyword evidence="6" id="KW-0472">Membrane</keyword>
<dbReference type="SUPFAM" id="SSF52540">
    <property type="entry name" value="P-loop containing nucleoside triphosphate hydrolases"/>
    <property type="match status" value="1"/>
</dbReference>
<evidence type="ECO:0000256" key="6">
    <source>
        <dbReference type="ARBA" id="ARBA00023136"/>
    </source>
</evidence>
<feature type="region of interest" description="Disordered" evidence="7">
    <location>
        <begin position="1"/>
        <end position="20"/>
    </location>
</feature>
<dbReference type="GO" id="GO:0015416">
    <property type="term" value="F:ABC-type phosphonate transporter activity"/>
    <property type="evidence" value="ECO:0007669"/>
    <property type="project" value="InterPro"/>
</dbReference>
<dbReference type="SMART" id="SM00382">
    <property type="entry name" value="AAA"/>
    <property type="match status" value="1"/>
</dbReference>
<keyword evidence="1" id="KW-0813">Transport</keyword>
<organism evidence="9 10">
    <name type="scientific">Zhihengliuella flava</name>
    <dbReference type="NCBI Taxonomy" id="1285193"/>
    <lineage>
        <taxon>Bacteria</taxon>
        <taxon>Bacillati</taxon>
        <taxon>Actinomycetota</taxon>
        <taxon>Actinomycetes</taxon>
        <taxon>Micrococcales</taxon>
        <taxon>Micrococcaceae</taxon>
        <taxon>Zhihengliuella</taxon>
    </lineage>
</organism>
<dbReference type="EMBL" id="JADOTZ010000001">
    <property type="protein sequence ID" value="MBG6085108.1"/>
    <property type="molecule type" value="Genomic_DNA"/>
</dbReference>
<dbReference type="NCBIfam" id="TIGR02315">
    <property type="entry name" value="ABC_phnC"/>
    <property type="match status" value="1"/>
</dbReference>
<keyword evidence="2" id="KW-1003">Cell membrane</keyword>
<evidence type="ECO:0000313" key="9">
    <source>
        <dbReference type="EMBL" id="MBG6085108.1"/>
    </source>
</evidence>
<dbReference type="AlphaFoldDB" id="A0A931DAP2"/>
<dbReference type="Proteomes" id="UP000625033">
    <property type="component" value="Unassembled WGS sequence"/>
</dbReference>
<sequence length="282" mass="29711">MSRRVPSTQRPASTPARRTAAEDLGLAPAVLAAKDVSVTYEDGHQALSDFTLDVRPGEVVALLGHSGSGKSTFMKAATGLAPVTATQLTVAGIDLTRASGRELRAARAQIGFVFQHFNLVPQLSALTNVLTGGLHDAGALGSLGLFPRAHRERALSLLERVGLADKAKQRADSLSGGQQQRVAIARALMQRPQLILADEPVASLDPRLAGSVLSLLREIATEDGIPVVVSLHVVELARRYADRFIALDGGRITRRGAADSLTDAAVADIYGPDMYSEATSGH</sequence>
<dbReference type="GO" id="GO:0016887">
    <property type="term" value="F:ATP hydrolysis activity"/>
    <property type="evidence" value="ECO:0007669"/>
    <property type="project" value="InterPro"/>
</dbReference>
<dbReference type="GO" id="GO:0005524">
    <property type="term" value="F:ATP binding"/>
    <property type="evidence" value="ECO:0007669"/>
    <property type="project" value="UniProtKB-KW"/>
</dbReference>
<dbReference type="InterPro" id="IPR050086">
    <property type="entry name" value="MetN_ABC_transporter-like"/>
</dbReference>
<comment type="caution">
    <text evidence="9">The sequence shown here is derived from an EMBL/GenBank/DDBJ whole genome shotgun (WGS) entry which is preliminary data.</text>
</comment>
<dbReference type="PANTHER" id="PTHR43166">
    <property type="entry name" value="AMINO ACID IMPORT ATP-BINDING PROTEIN"/>
    <property type="match status" value="1"/>
</dbReference>
<dbReference type="CDD" id="cd03256">
    <property type="entry name" value="ABC_PhnC_transporter"/>
    <property type="match status" value="1"/>
</dbReference>
<evidence type="ECO:0000256" key="7">
    <source>
        <dbReference type="SAM" id="MobiDB-lite"/>
    </source>
</evidence>
<dbReference type="RefSeq" id="WP_196836330.1">
    <property type="nucleotide sequence ID" value="NZ_JADOTZ010000001.1"/>
</dbReference>
<evidence type="ECO:0000256" key="5">
    <source>
        <dbReference type="ARBA" id="ARBA00022967"/>
    </source>
</evidence>
<keyword evidence="4 9" id="KW-0067">ATP-binding</keyword>
<dbReference type="InterPro" id="IPR003439">
    <property type="entry name" value="ABC_transporter-like_ATP-bd"/>
</dbReference>
<evidence type="ECO:0000256" key="1">
    <source>
        <dbReference type="ARBA" id="ARBA00022448"/>
    </source>
</evidence>
<dbReference type="PROSITE" id="PS00211">
    <property type="entry name" value="ABC_TRANSPORTER_1"/>
    <property type="match status" value="1"/>
</dbReference>
<keyword evidence="5" id="KW-1278">Translocase</keyword>
<reference evidence="9" key="1">
    <citation type="submission" date="2020-11" db="EMBL/GenBank/DDBJ databases">
        <title>Sequencing the genomes of 1000 actinobacteria strains.</title>
        <authorList>
            <person name="Klenk H.-P."/>
        </authorList>
    </citation>
    <scope>NUCLEOTIDE SEQUENCE</scope>
    <source>
        <strain evidence="9">DSM 26152</strain>
    </source>
</reference>
<dbReference type="PANTHER" id="PTHR43166:SF6">
    <property type="entry name" value="PHOSPHONATES IMPORT ATP-BINDING PROTEIN PHNC"/>
    <property type="match status" value="1"/>
</dbReference>
<dbReference type="PROSITE" id="PS50893">
    <property type="entry name" value="ABC_TRANSPORTER_2"/>
    <property type="match status" value="1"/>
</dbReference>
<keyword evidence="10" id="KW-1185">Reference proteome</keyword>
<dbReference type="InterPro" id="IPR017871">
    <property type="entry name" value="ABC_transporter-like_CS"/>
</dbReference>
<evidence type="ECO:0000313" key="10">
    <source>
        <dbReference type="Proteomes" id="UP000625033"/>
    </source>
</evidence>
<dbReference type="Pfam" id="PF00005">
    <property type="entry name" value="ABC_tran"/>
    <property type="match status" value="1"/>
</dbReference>
<dbReference type="InterPro" id="IPR012693">
    <property type="entry name" value="ABC_transpr_PhnC"/>
</dbReference>
<proteinExistence type="predicted"/>
<evidence type="ECO:0000256" key="2">
    <source>
        <dbReference type="ARBA" id="ARBA00022475"/>
    </source>
</evidence>
<gene>
    <name evidence="9" type="ORF">IW252_001875</name>
</gene>
<name>A0A931DAP2_9MICC</name>
<feature type="domain" description="ABC transporter" evidence="8">
    <location>
        <begin position="31"/>
        <end position="274"/>
    </location>
</feature>
<evidence type="ECO:0000256" key="4">
    <source>
        <dbReference type="ARBA" id="ARBA00022840"/>
    </source>
</evidence>